<evidence type="ECO:0000313" key="2">
    <source>
        <dbReference type="Proteomes" id="UP001050691"/>
    </source>
</evidence>
<proteinExistence type="predicted"/>
<dbReference type="AlphaFoldDB" id="A0AAV5A6X1"/>
<comment type="caution">
    <text evidence="1">The sequence shown here is derived from an EMBL/GenBank/DDBJ whole genome shotgun (WGS) entry which is preliminary data.</text>
</comment>
<gene>
    <name evidence="1" type="ORF">Clacol_003474</name>
</gene>
<name>A0AAV5A6X1_9AGAM</name>
<sequence>MNRIKFNLKTRAPIVERTDKPPCEIEKDIKLDPKTSTDEKKKMMELLHKFEEESLKQPDLLMEDKELADEDEDDLVSKLEDLDLDETDPDTLWSLLSPSQREKFLKAMRDPSSELAVELLAADELSKHQVSPWWESPALQTDETTVNGPEPLNLTVRYGAVPDMISVPEQLIASARGSSASLSNVTLLYNILATCLAYAYVTRKLLTSPLSSIKVADPDRKIARDLFGQVAPFLTEKRSTLAFNSVDDLVTFFWSKFDSLSDTPTDTSVAKLLSDAALLLKPQLITTISSDDTTSTSSPSRTTLLVLSDISRLFTDIKYISHKLNFYAAQLCVYDLPTLKAVSEEAQITALQMQSQAQNHHIPATS</sequence>
<reference evidence="1" key="1">
    <citation type="submission" date="2021-10" db="EMBL/GenBank/DDBJ databases">
        <title>De novo Genome Assembly of Clathrus columnatus (Basidiomycota, Fungi) Using Illumina and Nanopore Sequence Data.</title>
        <authorList>
            <person name="Ogiso-Tanaka E."/>
            <person name="Itagaki H."/>
            <person name="Hosoya T."/>
            <person name="Hosaka K."/>
        </authorList>
    </citation>
    <scope>NUCLEOTIDE SEQUENCE</scope>
    <source>
        <strain evidence="1">MO-923</strain>
    </source>
</reference>
<dbReference type="Proteomes" id="UP001050691">
    <property type="component" value="Unassembled WGS sequence"/>
</dbReference>
<dbReference type="EMBL" id="BPWL01000004">
    <property type="protein sequence ID" value="GJJ09252.1"/>
    <property type="molecule type" value="Genomic_DNA"/>
</dbReference>
<protein>
    <submittedName>
        <fullName evidence="1">Uncharacterized protein</fullName>
    </submittedName>
</protein>
<accession>A0AAV5A6X1</accession>
<evidence type="ECO:0000313" key="1">
    <source>
        <dbReference type="EMBL" id="GJJ09252.1"/>
    </source>
</evidence>
<keyword evidence="2" id="KW-1185">Reference proteome</keyword>
<organism evidence="1 2">
    <name type="scientific">Clathrus columnatus</name>
    <dbReference type="NCBI Taxonomy" id="1419009"/>
    <lineage>
        <taxon>Eukaryota</taxon>
        <taxon>Fungi</taxon>
        <taxon>Dikarya</taxon>
        <taxon>Basidiomycota</taxon>
        <taxon>Agaricomycotina</taxon>
        <taxon>Agaricomycetes</taxon>
        <taxon>Phallomycetidae</taxon>
        <taxon>Phallales</taxon>
        <taxon>Clathraceae</taxon>
        <taxon>Clathrus</taxon>
    </lineage>
</organism>